<dbReference type="GO" id="GO:0003676">
    <property type="term" value="F:nucleic acid binding"/>
    <property type="evidence" value="ECO:0007669"/>
    <property type="project" value="InterPro"/>
</dbReference>
<evidence type="ECO:0000313" key="1">
    <source>
        <dbReference type="EMBL" id="CAH2103235.1"/>
    </source>
</evidence>
<dbReference type="EMBL" id="CAKOGL010000026">
    <property type="protein sequence ID" value="CAH2103235.1"/>
    <property type="molecule type" value="Genomic_DNA"/>
</dbReference>
<evidence type="ECO:0000313" key="2">
    <source>
        <dbReference type="Proteomes" id="UP001153954"/>
    </source>
</evidence>
<reference evidence="1" key="1">
    <citation type="submission" date="2022-03" db="EMBL/GenBank/DDBJ databases">
        <authorList>
            <person name="Tunstrom K."/>
        </authorList>
    </citation>
    <scope>NUCLEOTIDE SEQUENCE</scope>
</reference>
<dbReference type="PANTHER" id="PTHR46060:SF1">
    <property type="entry name" value="MARINER MOS1 TRANSPOSASE-LIKE PROTEIN"/>
    <property type="match status" value="1"/>
</dbReference>
<gene>
    <name evidence="1" type="ORF">EEDITHA_LOCUS17775</name>
</gene>
<dbReference type="AlphaFoldDB" id="A0AAU9V2E3"/>
<dbReference type="Gene3D" id="3.30.420.10">
    <property type="entry name" value="Ribonuclease H-like superfamily/Ribonuclease H"/>
    <property type="match status" value="1"/>
</dbReference>
<keyword evidence="2" id="KW-1185">Reference proteome</keyword>
<accession>A0AAU9V2E3</accession>
<dbReference type="InterPro" id="IPR036397">
    <property type="entry name" value="RNaseH_sf"/>
</dbReference>
<protein>
    <submittedName>
        <fullName evidence="1">Uncharacterized protein</fullName>
    </submittedName>
</protein>
<dbReference type="InterPro" id="IPR052709">
    <property type="entry name" value="Transposase-MT_Hybrid"/>
</dbReference>
<dbReference type="Proteomes" id="UP001153954">
    <property type="component" value="Unassembled WGS sequence"/>
</dbReference>
<organism evidence="1 2">
    <name type="scientific">Euphydryas editha</name>
    <name type="common">Edith's checkerspot</name>
    <dbReference type="NCBI Taxonomy" id="104508"/>
    <lineage>
        <taxon>Eukaryota</taxon>
        <taxon>Metazoa</taxon>
        <taxon>Ecdysozoa</taxon>
        <taxon>Arthropoda</taxon>
        <taxon>Hexapoda</taxon>
        <taxon>Insecta</taxon>
        <taxon>Pterygota</taxon>
        <taxon>Neoptera</taxon>
        <taxon>Endopterygota</taxon>
        <taxon>Lepidoptera</taxon>
        <taxon>Glossata</taxon>
        <taxon>Ditrysia</taxon>
        <taxon>Papilionoidea</taxon>
        <taxon>Nymphalidae</taxon>
        <taxon>Nymphalinae</taxon>
        <taxon>Euphydryas</taxon>
    </lineage>
</organism>
<sequence>MPADIESKKGKNAKNLINKGVYSNRKLFWTHEISEVKSTTGTIRILSERTHHIISTELHFSCVSARWVSRMLSVEQKRMRLTISRDCVKLFEDDLTKFVERFLTTDETLVYYHTSEMKNQSKQWKRPGSPASKKAKVVL</sequence>
<comment type="caution">
    <text evidence="1">The sequence shown here is derived from an EMBL/GenBank/DDBJ whole genome shotgun (WGS) entry which is preliminary data.</text>
</comment>
<name>A0AAU9V2E3_EUPED</name>
<dbReference type="PANTHER" id="PTHR46060">
    <property type="entry name" value="MARINER MOS1 TRANSPOSASE-LIKE PROTEIN"/>
    <property type="match status" value="1"/>
</dbReference>
<proteinExistence type="predicted"/>